<dbReference type="InterPro" id="IPR001680">
    <property type="entry name" value="WD40_rpt"/>
</dbReference>
<proteinExistence type="predicted"/>
<dbReference type="Proteomes" id="UP000308197">
    <property type="component" value="Unassembled WGS sequence"/>
</dbReference>
<dbReference type="STRING" id="1314778.A0A5C3NT46"/>
<sequence length="309" mass="33705">MVLCYQEHRKLANGHTKGITKVVFSPDGTLLATGGLDGRICVWGVEKGVLCHAYSGTSEVLEVVWPATPPGLMCGLGDGHIAWMPFSEENVNIAGFFAHGYPVECLAPNNGRLASGAGPELSIWRWDSDAARYVRERTFDEPPKTSHNESKEVVVTSIHWITSQQRLAVTYLNHGICLFDSTTWMRVRTFPMNGFVASASISDDGALIAVSNVDRGFDIYSLASGDPLCTIKHKILRKVATPAIWIHGGFALLGGTTSGKLTVWDVTDFLRREDDDAAAEVRVLYELPIPKEAEALAVAVSPRSRCMNC</sequence>
<keyword evidence="1" id="KW-0853">WD repeat</keyword>
<dbReference type="SMART" id="SM00320">
    <property type="entry name" value="WD40"/>
    <property type="match status" value="4"/>
</dbReference>
<dbReference type="PROSITE" id="PS50082">
    <property type="entry name" value="WD_REPEATS_2"/>
    <property type="match status" value="1"/>
</dbReference>
<dbReference type="PANTHER" id="PTHR19879:SF9">
    <property type="entry name" value="TRANSCRIPTION INITIATION FACTOR TFIID SUBUNIT 5"/>
    <property type="match status" value="1"/>
</dbReference>
<gene>
    <name evidence="2" type="ORF">K466DRAFT_504744</name>
</gene>
<keyword evidence="3" id="KW-1185">Reference proteome</keyword>
<evidence type="ECO:0000313" key="2">
    <source>
        <dbReference type="EMBL" id="TFK79939.1"/>
    </source>
</evidence>
<dbReference type="AlphaFoldDB" id="A0A5C3NT46"/>
<dbReference type="SUPFAM" id="SSF50978">
    <property type="entry name" value="WD40 repeat-like"/>
    <property type="match status" value="1"/>
</dbReference>
<dbReference type="InParanoid" id="A0A5C3NT46"/>
<dbReference type="InterPro" id="IPR036322">
    <property type="entry name" value="WD40_repeat_dom_sf"/>
</dbReference>
<protein>
    <submittedName>
        <fullName evidence="2">WD40 repeat-like protein</fullName>
    </submittedName>
</protein>
<feature type="repeat" description="WD" evidence="1">
    <location>
        <begin position="12"/>
        <end position="48"/>
    </location>
</feature>
<evidence type="ECO:0000313" key="3">
    <source>
        <dbReference type="Proteomes" id="UP000308197"/>
    </source>
</evidence>
<dbReference type="Gene3D" id="2.130.10.10">
    <property type="entry name" value="YVTN repeat-like/Quinoprotein amine dehydrogenase"/>
    <property type="match status" value="2"/>
</dbReference>
<evidence type="ECO:0000256" key="1">
    <source>
        <dbReference type="PROSITE-ProRule" id="PRU00221"/>
    </source>
</evidence>
<reference evidence="2 3" key="1">
    <citation type="journal article" date="2019" name="Nat. Ecol. Evol.">
        <title>Megaphylogeny resolves global patterns of mushroom evolution.</title>
        <authorList>
            <person name="Varga T."/>
            <person name="Krizsan K."/>
            <person name="Foldi C."/>
            <person name="Dima B."/>
            <person name="Sanchez-Garcia M."/>
            <person name="Sanchez-Ramirez S."/>
            <person name="Szollosi G.J."/>
            <person name="Szarkandi J.G."/>
            <person name="Papp V."/>
            <person name="Albert L."/>
            <person name="Andreopoulos W."/>
            <person name="Angelini C."/>
            <person name="Antonin V."/>
            <person name="Barry K.W."/>
            <person name="Bougher N.L."/>
            <person name="Buchanan P."/>
            <person name="Buyck B."/>
            <person name="Bense V."/>
            <person name="Catcheside P."/>
            <person name="Chovatia M."/>
            <person name="Cooper J."/>
            <person name="Damon W."/>
            <person name="Desjardin D."/>
            <person name="Finy P."/>
            <person name="Geml J."/>
            <person name="Haridas S."/>
            <person name="Hughes K."/>
            <person name="Justo A."/>
            <person name="Karasinski D."/>
            <person name="Kautmanova I."/>
            <person name="Kiss B."/>
            <person name="Kocsube S."/>
            <person name="Kotiranta H."/>
            <person name="LaButti K.M."/>
            <person name="Lechner B.E."/>
            <person name="Liimatainen K."/>
            <person name="Lipzen A."/>
            <person name="Lukacs Z."/>
            <person name="Mihaltcheva S."/>
            <person name="Morgado L.N."/>
            <person name="Niskanen T."/>
            <person name="Noordeloos M.E."/>
            <person name="Ohm R.A."/>
            <person name="Ortiz-Santana B."/>
            <person name="Ovrebo C."/>
            <person name="Racz N."/>
            <person name="Riley R."/>
            <person name="Savchenko A."/>
            <person name="Shiryaev A."/>
            <person name="Soop K."/>
            <person name="Spirin V."/>
            <person name="Szebenyi C."/>
            <person name="Tomsovsky M."/>
            <person name="Tulloss R.E."/>
            <person name="Uehling J."/>
            <person name="Grigoriev I.V."/>
            <person name="Vagvolgyi C."/>
            <person name="Papp T."/>
            <person name="Martin F.M."/>
            <person name="Miettinen O."/>
            <person name="Hibbett D.S."/>
            <person name="Nagy L.G."/>
        </authorList>
    </citation>
    <scope>NUCLEOTIDE SEQUENCE [LARGE SCALE GENOMIC DNA]</scope>
    <source>
        <strain evidence="2 3">HHB13444</strain>
    </source>
</reference>
<organism evidence="2 3">
    <name type="scientific">Polyporus arcularius HHB13444</name>
    <dbReference type="NCBI Taxonomy" id="1314778"/>
    <lineage>
        <taxon>Eukaryota</taxon>
        <taxon>Fungi</taxon>
        <taxon>Dikarya</taxon>
        <taxon>Basidiomycota</taxon>
        <taxon>Agaricomycotina</taxon>
        <taxon>Agaricomycetes</taxon>
        <taxon>Polyporales</taxon>
        <taxon>Polyporaceae</taxon>
        <taxon>Polyporus</taxon>
    </lineage>
</organism>
<accession>A0A5C3NT46</accession>
<dbReference type="Pfam" id="PF00400">
    <property type="entry name" value="WD40"/>
    <property type="match status" value="1"/>
</dbReference>
<dbReference type="InterPro" id="IPR015943">
    <property type="entry name" value="WD40/YVTN_repeat-like_dom_sf"/>
</dbReference>
<dbReference type="PANTHER" id="PTHR19879">
    <property type="entry name" value="TRANSCRIPTION INITIATION FACTOR TFIID"/>
    <property type="match status" value="1"/>
</dbReference>
<dbReference type="EMBL" id="ML211888">
    <property type="protein sequence ID" value="TFK79939.1"/>
    <property type="molecule type" value="Genomic_DNA"/>
</dbReference>
<name>A0A5C3NT46_9APHY</name>
<dbReference type="PROSITE" id="PS50294">
    <property type="entry name" value="WD_REPEATS_REGION"/>
    <property type="match status" value="1"/>
</dbReference>